<dbReference type="FunFam" id="3.40.1190.10:FF:000011">
    <property type="entry name" value="Folylpolyglutamate synthase/dihydrofolate synthase"/>
    <property type="match status" value="1"/>
</dbReference>
<organism evidence="14 15">
    <name type="scientific">Feifania hominis</name>
    <dbReference type="NCBI Taxonomy" id="2763660"/>
    <lineage>
        <taxon>Bacteria</taxon>
        <taxon>Bacillati</taxon>
        <taxon>Bacillota</taxon>
        <taxon>Clostridia</taxon>
        <taxon>Eubacteriales</taxon>
        <taxon>Feifaniaceae</taxon>
        <taxon>Feifania</taxon>
    </lineage>
</organism>
<evidence type="ECO:0000256" key="5">
    <source>
        <dbReference type="ARBA" id="ARBA00022723"/>
    </source>
</evidence>
<dbReference type="GO" id="GO:0046872">
    <property type="term" value="F:metal ion binding"/>
    <property type="evidence" value="ECO:0007669"/>
    <property type="project" value="UniProtKB-KW"/>
</dbReference>
<dbReference type="GO" id="GO:0005737">
    <property type="term" value="C:cytoplasm"/>
    <property type="evidence" value="ECO:0007669"/>
    <property type="project" value="TreeGrafter"/>
</dbReference>
<evidence type="ECO:0000259" key="12">
    <source>
        <dbReference type="Pfam" id="PF02875"/>
    </source>
</evidence>
<dbReference type="InterPro" id="IPR013221">
    <property type="entry name" value="Mur_ligase_cen"/>
</dbReference>
<dbReference type="PIRSF" id="PIRSF001563">
    <property type="entry name" value="Folylpolyglu_synth"/>
    <property type="match status" value="1"/>
</dbReference>
<dbReference type="Pfam" id="PF02875">
    <property type="entry name" value="Mur_ligase_C"/>
    <property type="match status" value="1"/>
</dbReference>
<dbReference type="Pfam" id="PF08245">
    <property type="entry name" value="Mur_ligase_M"/>
    <property type="match status" value="1"/>
</dbReference>
<gene>
    <name evidence="14" type="ORF">H8695_01890</name>
</gene>
<dbReference type="Proteomes" id="UP000620366">
    <property type="component" value="Unassembled WGS sequence"/>
</dbReference>
<evidence type="ECO:0000256" key="11">
    <source>
        <dbReference type="PIRNR" id="PIRNR001563"/>
    </source>
</evidence>
<evidence type="ECO:0000256" key="3">
    <source>
        <dbReference type="ARBA" id="ARBA00013025"/>
    </source>
</evidence>
<dbReference type="NCBIfam" id="TIGR01499">
    <property type="entry name" value="folC"/>
    <property type="match status" value="1"/>
</dbReference>
<keyword evidence="7 11" id="KW-0067">ATP-binding</keyword>
<keyword evidence="6 11" id="KW-0547">Nucleotide-binding</keyword>
<dbReference type="InterPro" id="IPR036565">
    <property type="entry name" value="Mur-like_cat_sf"/>
</dbReference>
<keyword evidence="8" id="KW-0460">Magnesium</keyword>
<dbReference type="PROSITE" id="PS01011">
    <property type="entry name" value="FOLYLPOLYGLU_SYNT_1"/>
    <property type="match status" value="1"/>
</dbReference>
<keyword evidence="4 11" id="KW-0436">Ligase</keyword>
<dbReference type="GO" id="GO:0004326">
    <property type="term" value="F:tetrahydrofolylpolyglutamate synthase activity"/>
    <property type="evidence" value="ECO:0007669"/>
    <property type="project" value="UniProtKB-EC"/>
</dbReference>
<comment type="cofactor">
    <cofactor evidence="1">
        <name>Mg(2+)</name>
        <dbReference type="ChEBI" id="CHEBI:18420"/>
    </cofactor>
</comment>
<evidence type="ECO:0000256" key="8">
    <source>
        <dbReference type="ARBA" id="ARBA00022842"/>
    </source>
</evidence>
<protein>
    <recommendedName>
        <fullName evidence="3">tetrahydrofolate synthase</fullName>
        <ecNumber evidence="3">6.3.2.17</ecNumber>
    </recommendedName>
    <alternativeName>
        <fullName evidence="9">Tetrahydrofolylpolyglutamate synthase</fullName>
    </alternativeName>
</protein>
<evidence type="ECO:0000313" key="15">
    <source>
        <dbReference type="Proteomes" id="UP000620366"/>
    </source>
</evidence>
<dbReference type="InterPro" id="IPR001645">
    <property type="entry name" value="Folylpolyglutamate_synth"/>
</dbReference>
<reference evidence="14" key="1">
    <citation type="submission" date="2020-08" db="EMBL/GenBank/DDBJ databases">
        <title>Genome public.</title>
        <authorList>
            <person name="Liu C."/>
            <person name="Sun Q."/>
        </authorList>
    </citation>
    <scope>NUCLEOTIDE SEQUENCE</scope>
    <source>
        <strain evidence="14">BX7</strain>
    </source>
</reference>
<accession>A0A926DBF6</accession>
<dbReference type="SUPFAM" id="SSF53244">
    <property type="entry name" value="MurD-like peptide ligases, peptide-binding domain"/>
    <property type="match status" value="1"/>
</dbReference>
<feature type="domain" description="Mur ligase C-terminal" evidence="12">
    <location>
        <begin position="293"/>
        <end position="415"/>
    </location>
</feature>
<name>A0A926DBF6_9FIRM</name>
<comment type="similarity">
    <text evidence="2 11">Belongs to the folylpolyglutamate synthase family.</text>
</comment>
<proteinExistence type="inferred from homology"/>
<dbReference type="InterPro" id="IPR004101">
    <property type="entry name" value="Mur_ligase_C"/>
</dbReference>
<dbReference type="GO" id="GO:0005524">
    <property type="term" value="F:ATP binding"/>
    <property type="evidence" value="ECO:0007669"/>
    <property type="project" value="UniProtKB-KW"/>
</dbReference>
<dbReference type="Gene3D" id="3.90.190.20">
    <property type="entry name" value="Mur ligase, C-terminal domain"/>
    <property type="match status" value="1"/>
</dbReference>
<dbReference type="RefSeq" id="WP_249299177.1">
    <property type="nucleotide sequence ID" value="NZ_JACRSP010000001.1"/>
</dbReference>
<comment type="caution">
    <text evidence="14">The sequence shown here is derived from an EMBL/GenBank/DDBJ whole genome shotgun (WGS) entry which is preliminary data.</text>
</comment>
<dbReference type="Gene3D" id="3.40.1190.10">
    <property type="entry name" value="Mur-like, catalytic domain"/>
    <property type="match status" value="1"/>
</dbReference>
<dbReference type="EMBL" id="JACRSP010000001">
    <property type="protein sequence ID" value="MBC8535448.1"/>
    <property type="molecule type" value="Genomic_DNA"/>
</dbReference>
<evidence type="ECO:0000256" key="7">
    <source>
        <dbReference type="ARBA" id="ARBA00022840"/>
    </source>
</evidence>
<dbReference type="SUPFAM" id="SSF53623">
    <property type="entry name" value="MurD-like peptide ligases, catalytic domain"/>
    <property type="match status" value="1"/>
</dbReference>
<dbReference type="PANTHER" id="PTHR11136:SF0">
    <property type="entry name" value="DIHYDROFOLATE SYNTHETASE-RELATED"/>
    <property type="match status" value="1"/>
</dbReference>
<dbReference type="PROSITE" id="PS01012">
    <property type="entry name" value="FOLYLPOLYGLU_SYNT_2"/>
    <property type="match status" value="1"/>
</dbReference>
<sequence length="436" mass="48454">MTYEEALEIIHGTERFGIKPGLARIERLLERLGSPHRQLKFIHIAGTNGKGSVTATIAGVLREAGYRTGMYISPFIEEFRERISINGEMIPEQDLADLFERVHLEDQAMKREDGMECSEFELVTAVAMLYYLREHCDIVVLETGLGGRFDATNVIDTPLCSVIMSISLDHTEYLGDTIDKIACEKAGIIKEGGHTVLYPIQLADTYRVVQDRAAEMHNTLVVPDTTKINITKDSLDGVEFDYTGLHVTLGMLGEHQIYNTVTALEALRIVKEKGFPVSKEQLLEGIRKVRFMGRFEICAREPLIVLDGGHNVSGIKTLTKSIKNYIRPSIKGRLYVIMGILRDKEYKKCISSVAKLCDSFVAVAPDSARMLDPKIGAKIAGVYCDDVRSCKYAPQALDSVLKKATADDAIVVCGSLYLLGGVRRHIRELSGVKKLI</sequence>
<evidence type="ECO:0000256" key="9">
    <source>
        <dbReference type="ARBA" id="ARBA00030592"/>
    </source>
</evidence>
<evidence type="ECO:0000256" key="2">
    <source>
        <dbReference type="ARBA" id="ARBA00008276"/>
    </source>
</evidence>
<evidence type="ECO:0000256" key="1">
    <source>
        <dbReference type="ARBA" id="ARBA00001946"/>
    </source>
</evidence>
<evidence type="ECO:0000256" key="6">
    <source>
        <dbReference type="ARBA" id="ARBA00022741"/>
    </source>
</evidence>
<dbReference type="InterPro" id="IPR018109">
    <property type="entry name" value="Folylpolyglutamate_synth_CS"/>
</dbReference>
<evidence type="ECO:0000313" key="14">
    <source>
        <dbReference type="EMBL" id="MBC8535448.1"/>
    </source>
</evidence>
<dbReference type="InterPro" id="IPR036615">
    <property type="entry name" value="Mur_ligase_C_dom_sf"/>
</dbReference>
<evidence type="ECO:0000259" key="13">
    <source>
        <dbReference type="Pfam" id="PF08245"/>
    </source>
</evidence>
<evidence type="ECO:0000256" key="10">
    <source>
        <dbReference type="ARBA" id="ARBA00047493"/>
    </source>
</evidence>
<evidence type="ECO:0000256" key="4">
    <source>
        <dbReference type="ARBA" id="ARBA00022598"/>
    </source>
</evidence>
<comment type="catalytic activity">
    <reaction evidence="10">
        <text>(6S)-5,6,7,8-tetrahydrofolyl-(gamma-L-Glu)(n) + L-glutamate + ATP = (6S)-5,6,7,8-tetrahydrofolyl-(gamma-L-Glu)(n+1) + ADP + phosphate + H(+)</text>
        <dbReference type="Rhea" id="RHEA:10580"/>
        <dbReference type="Rhea" id="RHEA-COMP:14738"/>
        <dbReference type="Rhea" id="RHEA-COMP:14740"/>
        <dbReference type="ChEBI" id="CHEBI:15378"/>
        <dbReference type="ChEBI" id="CHEBI:29985"/>
        <dbReference type="ChEBI" id="CHEBI:30616"/>
        <dbReference type="ChEBI" id="CHEBI:43474"/>
        <dbReference type="ChEBI" id="CHEBI:141005"/>
        <dbReference type="ChEBI" id="CHEBI:456216"/>
        <dbReference type="EC" id="6.3.2.17"/>
    </reaction>
</comment>
<feature type="domain" description="Mur ligase central" evidence="13">
    <location>
        <begin position="44"/>
        <end position="266"/>
    </location>
</feature>
<dbReference type="AlphaFoldDB" id="A0A926DBF6"/>
<dbReference type="EC" id="6.3.2.17" evidence="3"/>
<dbReference type="GO" id="GO:0008841">
    <property type="term" value="F:dihydrofolate synthase activity"/>
    <property type="evidence" value="ECO:0007669"/>
    <property type="project" value="TreeGrafter"/>
</dbReference>
<keyword evidence="15" id="KW-1185">Reference proteome</keyword>
<dbReference type="PANTHER" id="PTHR11136">
    <property type="entry name" value="FOLYLPOLYGLUTAMATE SYNTHASE-RELATED"/>
    <property type="match status" value="1"/>
</dbReference>
<keyword evidence="5" id="KW-0479">Metal-binding</keyword>